<dbReference type="InterPro" id="IPR000700">
    <property type="entry name" value="PAS-assoc_C"/>
</dbReference>
<dbReference type="PROSITE" id="PS50113">
    <property type="entry name" value="PAC"/>
    <property type="match status" value="2"/>
</dbReference>
<dbReference type="Gene3D" id="2.10.70.100">
    <property type="match status" value="1"/>
</dbReference>
<evidence type="ECO:0000256" key="10">
    <source>
        <dbReference type="ARBA" id="ARBA00023136"/>
    </source>
</evidence>
<dbReference type="InterPro" id="IPR004358">
    <property type="entry name" value="Sig_transdc_His_kin-like_C"/>
</dbReference>
<dbReference type="Pfam" id="PF02518">
    <property type="entry name" value="HATPase_c"/>
    <property type="match status" value="1"/>
</dbReference>
<dbReference type="SMART" id="SM00388">
    <property type="entry name" value="HisKA"/>
    <property type="match status" value="1"/>
</dbReference>
<keyword evidence="11" id="KW-0175">Coiled coil</keyword>
<evidence type="ECO:0000256" key="12">
    <source>
        <dbReference type="SAM" id="Phobius"/>
    </source>
</evidence>
<dbReference type="SUPFAM" id="SSF55785">
    <property type="entry name" value="PYP-like sensor domain (PAS domain)"/>
    <property type="match status" value="2"/>
</dbReference>
<dbReference type="SUPFAM" id="SSF55874">
    <property type="entry name" value="ATPase domain of HSP90 chaperone/DNA topoisomerase II/histidine kinase"/>
    <property type="match status" value="1"/>
</dbReference>
<dbReference type="Gene3D" id="3.30.450.20">
    <property type="entry name" value="PAS domain"/>
    <property type="match status" value="2"/>
</dbReference>
<feature type="transmembrane region" description="Helical" evidence="12">
    <location>
        <begin position="53"/>
        <end position="70"/>
    </location>
</feature>
<dbReference type="Pfam" id="PF13426">
    <property type="entry name" value="PAS_9"/>
    <property type="match status" value="1"/>
</dbReference>
<evidence type="ECO:0000256" key="3">
    <source>
        <dbReference type="ARBA" id="ARBA00012438"/>
    </source>
</evidence>
<dbReference type="SUPFAM" id="SSF47384">
    <property type="entry name" value="Homodimeric domain of signal transducing histidine kinase"/>
    <property type="match status" value="1"/>
</dbReference>
<accession>A0A538T933</accession>
<protein>
    <recommendedName>
        <fullName evidence="3">histidine kinase</fullName>
        <ecNumber evidence="3">2.7.13.3</ecNumber>
    </recommendedName>
</protein>
<keyword evidence="10 12" id="KW-0472">Membrane</keyword>
<dbReference type="Pfam" id="PF05231">
    <property type="entry name" value="MASE1"/>
    <property type="match status" value="1"/>
</dbReference>
<dbReference type="PRINTS" id="PR00344">
    <property type="entry name" value="BCTRLSENSOR"/>
</dbReference>
<dbReference type="Gene3D" id="3.30.565.10">
    <property type="entry name" value="Histidine kinase-like ATPase, C-terminal domain"/>
    <property type="match status" value="1"/>
</dbReference>
<dbReference type="InterPro" id="IPR005467">
    <property type="entry name" value="His_kinase_dom"/>
</dbReference>
<feature type="transmembrane region" description="Helical" evidence="12">
    <location>
        <begin position="309"/>
        <end position="331"/>
    </location>
</feature>
<feature type="domain" description="PAS" evidence="14">
    <location>
        <begin position="509"/>
        <end position="581"/>
    </location>
</feature>
<dbReference type="PANTHER" id="PTHR43304:SF1">
    <property type="entry name" value="PAC DOMAIN-CONTAINING PROTEIN"/>
    <property type="match status" value="1"/>
</dbReference>
<keyword evidence="5" id="KW-0597">Phosphoprotein</keyword>
<feature type="transmembrane region" description="Helical" evidence="12">
    <location>
        <begin position="262"/>
        <end position="289"/>
    </location>
</feature>
<evidence type="ECO:0000256" key="2">
    <source>
        <dbReference type="ARBA" id="ARBA00004651"/>
    </source>
</evidence>
<feature type="transmembrane region" description="Helical" evidence="12">
    <location>
        <begin position="77"/>
        <end position="97"/>
    </location>
</feature>
<dbReference type="PANTHER" id="PTHR43304">
    <property type="entry name" value="PHYTOCHROME-LIKE PROTEIN CPH1"/>
    <property type="match status" value="1"/>
</dbReference>
<dbReference type="InterPro" id="IPR052162">
    <property type="entry name" value="Sensor_kinase/Photoreceptor"/>
</dbReference>
<dbReference type="AlphaFoldDB" id="A0A538T933"/>
<evidence type="ECO:0000256" key="1">
    <source>
        <dbReference type="ARBA" id="ARBA00000085"/>
    </source>
</evidence>
<dbReference type="Gene3D" id="1.10.287.130">
    <property type="match status" value="1"/>
</dbReference>
<dbReference type="SMART" id="SM00086">
    <property type="entry name" value="PAC"/>
    <property type="match status" value="2"/>
</dbReference>
<keyword evidence="7 12" id="KW-0812">Transmembrane</keyword>
<dbReference type="PROSITE" id="PS50112">
    <property type="entry name" value="PAS"/>
    <property type="match status" value="1"/>
</dbReference>
<dbReference type="Pfam" id="PF08447">
    <property type="entry name" value="PAS_3"/>
    <property type="match status" value="1"/>
</dbReference>
<feature type="transmembrane region" description="Helical" evidence="12">
    <location>
        <begin position="158"/>
        <end position="184"/>
    </location>
</feature>
<evidence type="ECO:0000259" key="15">
    <source>
        <dbReference type="PROSITE" id="PS50113"/>
    </source>
</evidence>
<keyword evidence="8" id="KW-0418">Kinase</keyword>
<organism evidence="16 17">
    <name type="scientific">Eiseniibacteriota bacterium</name>
    <dbReference type="NCBI Taxonomy" id="2212470"/>
    <lineage>
        <taxon>Bacteria</taxon>
        <taxon>Candidatus Eiseniibacteriota</taxon>
    </lineage>
</organism>
<dbReference type="InterPro" id="IPR036097">
    <property type="entry name" value="HisK_dim/P_sf"/>
</dbReference>
<comment type="catalytic activity">
    <reaction evidence="1">
        <text>ATP + protein L-histidine = ADP + protein N-phospho-L-histidine.</text>
        <dbReference type="EC" id="2.7.13.3"/>
    </reaction>
</comment>
<dbReference type="CDD" id="cd00082">
    <property type="entry name" value="HisKA"/>
    <property type="match status" value="1"/>
</dbReference>
<keyword evidence="6" id="KW-0808">Transferase</keyword>
<evidence type="ECO:0000256" key="5">
    <source>
        <dbReference type="ARBA" id="ARBA00022553"/>
    </source>
</evidence>
<dbReference type="SMART" id="SM00091">
    <property type="entry name" value="PAS"/>
    <property type="match status" value="2"/>
</dbReference>
<dbReference type="Proteomes" id="UP000317716">
    <property type="component" value="Unassembled WGS sequence"/>
</dbReference>
<dbReference type="InterPro" id="IPR036890">
    <property type="entry name" value="HATPase_C_sf"/>
</dbReference>
<gene>
    <name evidence="16" type="ORF">E6K72_00845</name>
</gene>
<feature type="transmembrane region" description="Helical" evidence="12">
    <location>
        <begin position="196"/>
        <end position="216"/>
    </location>
</feature>
<evidence type="ECO:0000259" key="13">
    <source>
        <dbReference type="PROSITE" id="PS50109"/>
    </source>
</evidence>
<sequence length="923" mass="102158">MRRDAGVLVRPSRGPRTACVEPARDRVQRGAQLMMPGNAPEEPHHRPLPRNRQLLLGIVLAIAYGIGCRLDPHATDTLGFASFVGIPAGIALVGLALGGRGLWPAVAIGGLAANLSLRLPLAASGELALAGTLEAVIGNELFRAFRRSEPGLERVRDVLGLTLAAFVSTLIGATIGTSVLLQAGRIPPGTSGSIELQWWLVDAIGILIIAPLGLAWRDIRPRFELSRIPEGLVLLSVLVVAVQVLTGQWWPAEVSHNVRLYVVFPVAVWAAMRFGIQGVAVANLTLIAFMSWRVISDDPFQSVTVGERFFHFQGFLAAVSLTDLLLAAALAERDHAVTALGRALGGLEQRVRDRTLELQRLNEALVREFDDRREAEALRAESDLLLKESQRMSGVGSWAWDPATGRWTLSEELLRIFRWPERNRTTDTATFLGHVHPDDRASLRDVLAGARDTRTAFDHSYRIVRADGTQRLLEIRGEEQRVAGRPRRLIGAVQDVTERRYAEEALRRSEERFRFLVDGVRDYAIVTLDPAGRVASWNSGAKRITGYEAGEILGEHVSRFCLPEDRDAESGEHLAAAVQAPIEYEGWRLRKDASRFWGNVVLSSVHDQHGQLVGFAQVMRDLTDRRRADEELRRAHALLEARVAERTAELRRTNAELVREIAERAAIERALEHQTKELGRSNADLERFASVASHDLQEPLRSVSQFTALLAKRYRGRFGAEADEYLAFINEGTAWMEALIKDLLAYARAGSAQLQVEPVSCDEALDRALKNLQHAVERSGATVTHEPLPRIRADAKQITQLFQNLISNALKFHRDSPLVHVHAERAGSEWIFSVEDNGIGMERRHLERIFIVFQRLHSKKQYRGTGIGLAICKRIAERHGGRIWAESTPGRGSKFSFALPAGEPALQADPELAARDVGAGEGV</sequence>
<dbReference type="EC" id="2.7.13.3" evidence="3"/>
<dbReference type="CDD" id="cd00130">
    <property type="entry name" value="PAS"/>
    <property type="match status" value="1"/>
</dbReference>
<dbReference type="PROSITE" id="PS50109">
    <property type="entry name" value="HIS_KIN"/>
    <property type="match status" value="1"/>
</dbReference>
<dbReference type="InterPro" id="IPR003661">
    <property type="entry name" value="HisK_dim/P_dom"/>
</dbReference>
<dbReference type="InterPro" id="IPR001610">
    <property type="entry name" value="PAC"/>
</dbReference>
<feature type="domain" description="PAC" evidence="15">
    <location>
        <begin position="457"/>
        <end position="508"/>
    </location>
</feature>
<dbReference type="Pfam" id="PF00512">
    <property type="entry name" value="HisKA"/>
    <property type="match status" value="1"/>
</dbReference>
<dbReference type="GO" id="GO:0000155">
    <property type="term" value="F:phosphorelay sensor kinase activity"/>
    <property type="evidence" value="ECO:0007669"/>
    <property type="project" value="InterPro"/>
</dbReference>
<evidence type="ECO:0000256" key="6">
    <source>
        <dbReference type="ARBA" id="ARBA00022679"/>
    </source>
</evidence>
<dbReference type="GO" id="GO:0005886">
    <property type="term" value="C:plasma membrane"/>
    <property type="evidence" value="ECO:0007669"/>
    <property type="project" value="UniProtKB-SubCell"/>
</dbReference>
<name>A0A538T933_UNCEI</name>
<dbReference type="InterPro" id="IPR003594">
    <property type="entry name" value="HATPase_dom"/>
</dbReference>
<dbReference type="NCBIfam" id="TIGR00229">
    <property type="entry name" value="sensory_box"/>
    <property type="match status" value="2"/>
</dbReference>
<feature type="coiled-coil region" evidence="11">
    <location>
        <begin position="344"/>
        <end position="378"/>
    </location>
</feature>
<dbReference type="FunFam" id="3.30.565.10:FF:000006">
    <property type="entry name" value="Sensor histidine kinase WalK"/>
    <property type="match status" value="1"/>
</dbReference>
<evidence type="ECO:0000259" key="14">
    <source>
        <dbReference type="PROSITE" id="PS50112"/>
    </source>
</evidence>
<evidence type="ECO:0000256" key="11">
    <source>
        <dbReference type="SAM" id="Coils"/>
    </source>
</evidence>
<dbReference type="InterPro" id="IPR035965">
    <property type="entry name" value="PAS-like_dom_sf"/>
</dbReference>
<dbReference type="EMBL" id="VBOS01000029">
    <property type="protein sequence ID" value="TMQ60148.1"/>
    <property type="molecule type" value="Genomic_DNA"/>
</dbReference>
<evidence type="ECO:0000256" key="9">
    <source>
        <dbReference type="ARBA" id="ARBA00022989"/>
    </source>
</evidence>
<feature type="transmembrane region" description="Helical" evidence="12">
    <location>
        <begin position="228"/>
        <end position="250"/>
    </location>
</feature>
<evidence type="ECO:0000256" key="4">
    <source>
        <dbReference type="ARBA" id="ARBA00022475"/>
    </source>
</evidence>
<dbReference type="InterPro" id="IPR013655">
    <property type="entry name" value="PAS_fold_3"/>
</dbReference>
<proteinExistence type="predicted"/>
<comment type="caution">
    <text evidence="16">The sequence shown here is derived from an EMBL/GenBank/DDBJ whole genome shotgun (WGS) entry which is preliminary data.</text>
</comment>
<evidence type="ECO:0000256" key="7">
    <source>
        <dbReference type="ARBA" id="ARBA00022692"/>
    </source>
</evidence>
<evidence type="ECO:0000313" key="16">
    <source>
        <dbReference type="EMBL" id="TMQ60148.1"/>
    </source>
</evidence>
<reference evidence="16 17" key="1">
    <citation type="journal article" date="2019" name="Nat. Microbiol.">
        <title>Mediterranean grassland soil C-N compound turnover is dependent on rainfall and depth, and is mediated by genomically divergent microorganisms.</title>
        <authorList>
            <person name="Diamond S."/>
            <person name="Andeer P.F."/>
            <person name="Li Z."/>
            <person name="Crits-Christoph A."/>
            <person name="Burstein D."/>
            <person name="Anantharaman K."/>
            <person name="Lane K.R."/>
            <person name="Thomas B.C."/>
            <person name="Pan C."/>
            <person name="Northen T.R."/>
            <person name="Banfield J.F."/>
        </authorList>
    </citation>
    <scope>NUCLEOTIDE SEQUENCE [LARGE SCALE GENOMIC DNA]</scope>
    <source>
        <strain evidence="16">WS_2</strain>
    </source>
</reference>
<dbReference type="InterPro" id="IPR000014">
    <property type="entry name" value="PAS"/>
</dbReference>
<keyword evidence="9 12" id="KW-1133">Transmembrane helix</keyword>
<dbReference type="InterPro" id="IPR007895">
    <property type="entry name" value="MASE1"/>
</dbReference>
<dbReference type="SMART" id="SM00387">
    <property type="entry name" value="HATPase_c"/>
    <property type="match status" value="1"/>
</dbReference>
<evidence type="ECO:0000313" key="17">
    <source>
        <dbReference type="Proteomes" id="UP000317716"/>
    </source>
</evidence>
<evidence type="ECO:0000256" key="8">
    <source>
        <dbReference type="ARBA" id="ARBA00022777"/>
    </source>
</evidence>
<feature type="domain" description="Histidine kinase" evidence="13">
    <location>
        <begin position="691"/>
        <end position="903"/>
    </location>
</feature>
<keyword evidence="4" id="KW-1003">Cell membrane</keyword>
<feature type="domain" description="PAC" evidence="15">
    <location>
        <begin position="582"/>
        <end position="634"/>
    </location>
</feature>
<comment type="subcellular location">
    <subcellularLocation>
        <location evidence="2">Cell membrane</location>
        <topology evidence="2">Multi-pass membrane protein</topology>
    </subcellularLocation>
</comment>